<dbReference type="RefSeq" id="WP_180285872.1">
    <property type="nucleotide sequence ID" value="NZ_JABFDB010000035.1"/>
</dbReference>
<proteinExistence type="predicted"/>
<dbReference type="Pfam" id="PF07883">
    <property type="entry name" value="Cupin_2"/>
    <property type="match status" value="1"/>
</dbReference>
<dbReference type="CDD" id="cd02238">
    <property type="entry name" value="cupin_KdgF"/>
    <property type="match status" value="1"/>
</dbReference>
<dbReference type="Proteomes" id="UP000584642">
    <property type="component" value="Unassembled WGS sequence"/>
</dbReference>
<evidence type="ECO:0000313" key="3">
    <source>
        <dbReference type="Proteomes" id="UP000584642"/>
    </source>
</evidence>
<dbReference type="InterPro" id="IPR011051">
    <property type="entry name" value="RmlC_Cupin_sf"/>
</dbReference>
<protein>
    <submittedName>
        <fullName evidence="2">Cupin domain-containing protein</fullName>
    </submittedName>
</protein>
<evidence type="ECO:0000259" key="1">
    <source>
        <dbReference type="Pfam" id="PF07883"/>
    </source>
</evidence>
<reference evidence="2 3" key="1">
    <citation type="submission" date="2020-05" db="EMBL/GenBank/DDBJ databases">
        <title>Azospirillum oleiclasticum sp. nov, a nitrogen-fixing and heavy crude oil-emulsifying bacterium isolated from the crude oil of Yumen Oilfield.</title>
        <authorList>
            <person name="Wu D."/>
            <person name="Cai M."/>
            <person name="Zhang X."/>
        </authorList>
    </citation>
    <scope>NUCLEOTIDE SEQUENCE [LARGE SCALE GENOMIC DNA]</scope>
    <source>
        <strain evidence="2 3">ROY-1-1-2</strain>
    </source>
</reference>
<accession>A0ABX2TMJ0</accession>
<keyword evidence="3" id="KW-1185">Reference proteome</keyword>
<dbReference type="InterPro" id="IPR025499">
    <property type="entry name" value="KdgF"/>
</dbReference>
<name>A0ABX2TMJ0_9PROT</name>
<dbReference type="SUPFAM" id="SSF51182">
    <property type="entry name" value="RmlC-like cupins"/>
    <property type="match status" value="1"/>
</dbReference>
<evidence type="ECO:0000313" key="2">
    <source>
        <dbReference type="EMBL" id="NYZ24095.1"/>
    </source>
</evidence>
<dbReference type="InterPro" id="IPR052535">
    <property type="entry name" value="Bacilysin_H2HPP_isomerase"/>
</dbReference>
<feature type="domain" description="Cupin type-2" evidence="1">
    <location>
        <begin position="48"/>
        <end position="114"/>
    </location>
</feature>
<dbReference type="EMBL" id="JABFDB010000035">
    <property type="protein sequence ID" value="NYZ24095.1"/>
    <property type="molecule type" value="Genomic_DNA"/>
</dbReference>
<dbReference type="Gene3D" id="2.60.120.10">
    <property type="entry name" value="Jelly Rolls"/>
    <property type="match status" value="1"/>
</dbReference>
<sequence length="123" mass="13132">MTETNGTPTGTPTGTDVFVVADAVAWEDLGGGVRRKILGWNPDMMMTRVAFEAGAIGALHRHPHRQCAVVESGVFDVTIDGRTQRLSAGDGYIVPSNVLHGVVAIEPGVLLDVFTPMREDFLA</sequence>
<dbReference type="PANTHER" id="PTHR40112:SF1">
    <property type="entry name" value="H2HPP ISOMERASE"/>
    <property type="match status" value="1"/>
</dbReference>
<dbReference type="InterPro" id="IPR014710">
    <property type="entry name" value="RmlC-like_jellyroll"/>
</dbReference>
<dbReference type="PANTHER" id="PTHR40112">
    <property type="entry name" value="H2HPP ISOMERASE"/>
    <property type="match status" value="1"/>
</dbReference>
<dbReference type="InterPro" id="IPR013096">
    <property type="entry name" value="Cupin_2"/>
</dbReference>
<gene>
    <name evidence="2" type="ORF">HND93_30700</name>
</gene>
<organism evidence="2 3">
    <name type="scientific">Azospirillum oleiclasticum</name>
    <dbReference type="NCBI Taxonomy" id="2735135"/>
    <lineage>
        <taxon>Bacteria</taxon>
        <taxon>Pseudomonadati</taxon>
        <taxon>Pseudomonadota</taxon>
        <taxon>Alphaproteobacteria</taxon>
        <taxon>Rhodospirillales</taxon>
        <taxon>Azospirillaceae</taxon>
        <taxon>Azospirillum</taxon>
    </lineage>
</organism>
<dbReference type="PIRSF" id="PIRSF029883">
    <property type="entry name" value="KdgF"/>
    <property type="match status" value="1"/>
</dbReference>
<comment type="caution">
    <text evidence="2">The sequence shown here is derived from an EMBL/GenBank/DDBJ whole genome shotgun (WGS) entry which is preliminary data.</text>
</comment>